<evidence type="ECO:0000256" key="4">
    <source>
        <dbReference type="ARBA" id="ARBA00022989"/>
    </source>
</evidence>
<feature type="transmembrane region" description="Helical" evidence="6">
    <location>
        <begin position="92"/>
        <end position="110"/>
    </location>
</feature>
<evidence type="ECO:0000256" key="5">
    <source>
        <dbReference type="ARBA" id="ARBA00023136"/>
    </source>
</evidence>
<dbReference type="PANTHER" id="PTHR30474:SF3">
    <property type="entry name" value="PEPTIDOGLYCAN GLYCOSYLTRANSFERASE RODA"/>
    <property type="match status" value="1"/>
</dbReference>
<sequence>MLSVAMVWVGLGLGLHIAVRWRAPYADPLLLPCALLLNGVGLAMIHRIDLIPEPPRHDVLTQLIWTGLGMALAVLIVVVLRDHRPLQGYTYTLFLLGLVLMMLPLVPGLGVELNGSRVWIRLFGFSFQPAEAAKFVMTIAFASYLVDHRDALAVAGPRFLRITFPRPRDLAPLGVMLAIAMTVLVTQKDLGMSMLFFGLFVVMLYVATEQPSWLVVGGLSFAVAAVLAASIFHHVQVRINAWLHPFDNYDQNLQIISAQFGYAWGGLLGRGWGLGRPGLTPLAKSDFIAAAIGEELGVTGLMALIMVYAVFAFRGFRTALAARDDFSKLLAVGLSFVFSLQVFLIIGGVTRLTPMTGLTTPFMSHGGSSMVVNWMIVGLLLVISHQVRRPVATTPEMSLADDSTQLIAVPPSEARP</sequence>
<organism evidence="7">
    <name type="scientific">bioreactor metagenome</name>
    <dbReference type="NCBI Taxonomy" id="1076179"/>
    <lineage>
        <taxon>unclassified sequences</taxon>
        <taxon>metagenomes</taxon>
        <taxon>ecological metagenomes</taxon>
    </lineage>
</organism>
<evidence type="ECO:0000256" key="2">
    <source>
        <dbReference type="ARBA" id="ARBA00022692"/>
    </source>
</evidence>
<feature type="transmembrane region" description="Helical" evidence="6">
    <location>
        <begin position="362"/>
        <end position="383"/>
    </location>
</feature>
<dbReference type="GO" id="GO:0005886">
    <property type="term" value="C:plasma membrane"/>
    <property type="evidence" value="ECO:0007669"/>
    <property type="project" value="TreeGrafter"/>
</dbReference>
<comment type="subcellular location">
    <subcellularLocation>
        <location evidence="1">Membrane</location>
        <topology evidence="1">Multi-pass membrane protein</topology>
    </subcellularLocation>
</comment>
<dbReference type="EMBL" id="VSSQ01021484">
    <property type="protein sequence ID" value="MPM67097.1"/>
    <property type="molecule type" value="Genomic_DNA"/>
</dbReference>
<evidence type="ECO:0000256" key="6">
    <source>
        <dbReference type="SAM" id="Phobius"/>
    </source>
</evidence>
<gene>
    <name evidence="7" type="primary">rodA_7</name>
    <name evidence="7" type="ORF">SDC9_114014</name>
</gene>
<keyword evidence="4 6" id="KW-1133">Transmembrane helix</keyword>
<accession>A0A645BPB9</accession>
<dbReference type="Pfam" id="PF01098">
    <property type="entry name" value="FTSW_RODA_SPOVE"/>
    <property type="match status" value="1"/>
</dbReference>
<keyword evidence="3" id="KW-0133">Cell shape</keyword>
<evidence type="ECO:0000313" key="7">
    <source>
        <dbReference type="EMBL" id="MPM67097.1"/>
    </source>
</evidence>
<comment type="caution">
    <text evidence="7">The sequence shown here is derived from an EMBL/GenBank/DDBJ whole genome shotgun (WGS) entry which is preliminary data.</text>
</comment>
<dbReference type="GO" id="GO:0032153">
    <property type="term" value="C:cell division site"/>
    <property type="evidence" value="ECO:0007669"/>
    <property type="project" value="TreeGrafter"/>
</dbReference>
<dbReference type="GO" id="GO:0051301">
    <property type="term" value="P:cell division"/>
    <property type="evidence" value="ECO:0007669"/>
    <property type="project" value="InterPro"/>
</dbReference>
<feature type="transmembrane region" description="Helical" evidence="6">
    <location>
        <begin position="190"/>
        <end position="207"/>
    </location>
</feature>
<evidence type="ECO:0000256" key="1">
    <source>
        <dbReference type="ARBA" id="ARBA00004141"/>
    </source>
</evidence>
<proteinExistence type="predicted"/>
<dbReference type="GO" id="GO:0015648">
    <property type="term" value="F:lipid-linked peptidoglycan transporter activity"/>
    <property type="evidence" value="ECO:0007669"/>
    <property type="project" value="TreeGrafter"/>
</dbReference>
<feature type="transmembrane region" description="Helical" evidence="6">
    <location>
        <begin position="60"/>
        <end position="80"/>
    </location>
</feature>
<evidence type="ECO:0000256" key="3">
    <source>
        <dbReference type="ARBA" id="ARBA00022960"/>
    </source>
</evidence>
<feature type="transmembrane region" description="Helical" evidence="6">
    <location>
        <begin position="214"/>
        <end position="235"/>
    </location>
</feature>
<dbReference type="GO" id="GO:0008360">
    <property type="term" value="P:regulation of cell shape"/>
    <property type="evidence" value="ECO:0007669"/>
    <property type="project" value="UniProtKB-KW"/>
</dbReference>
<name>A0A645BPB9_9ZZZZ</name>
<keyword evidence="5 6" id="KW-0472">Membrane</keyword>
<feature type="transmembrane region" description="Helical" evidence="6">
    <location>
        <begin position="329"/>
        <end position="350"/>
    </location>
</feature>
<protein>
    <submittedName>
        <fullName evidence="7">Putative FtsW-like protein</fullName>
    </submittedName>
</protein>
<feature type="transmembrane region" description="Helical" evidence="6">
    <location>
        <begin position="6"/>
        <end position="22"/>
    </location>
</feature>
<feature type="transmembrane region" description="Helical" evidence="6">
    <location>
        <begin position="296"/>
        <end position="317"/>
    </location>
</feature>
<keyword evidence="2 6" id="KW-0812">Transmembrane</keyword>
<reference evidence="7" key="1">
    <citation type="submission" date="2019-08" db="EMBL/GenBank/DDBJ databases">
        <authorList>
            <person name="Kucharzyk K."/>
            <person name="Murdoch R.W."/>
            <person name="Higgins S."/>
            <person name="Loffler F."/>
        </authorList>
    </citation>
    <scope>NUCLEOTIDE SEQUENCE</scope>
</reference>
<dbReference type="InterPro" id="IPR001182">
    <property type="entry name" value="FtsW/RodA"/>
</dbReference>
<dbReference type="PANTHER" id="PTHR30474">
    <property type="entry name" value="CELL CYCLE PROTEIN"/>
    <property type="match status" value="1"/>
</dbReference>
<dbReference type="AlphaFoldDB" id="A0A645BPB9"/>
<feature type="transmembrane region" description="Helical" evidence="6">
    <location>
        <begin position="29"/>
        <end position="48"/>
    </location>
</feature>